<proteinExistence type="predicted"/>
<evidence type="ECO:0000259" key="5">
    <source>
        <dbReference type="PROSITE" id="PS50850"/>
    </source>
</evidence>
<feature type="domain" description="Major facilitator superfamily (MFS) profile" evidence="5">
    <location>
        <begin position="227"/>
        <end position="456"/>
    </location>
</feature>
<dbReference type="Gene3D" id="1.20.1250.20">
    <property type="entry name" value="MFS general substrate transporter like domains"/>
    <property type="match status" value="2"/>
</dbReference>
<evidence type="ECO:0000313" key="7">
    <source>
        <dbReference type="Proteomes" id="UP000317648"/>
    </source>
</evidence>
<dbReference type="InterPro" id="IPR036259">
    <property type="entry name" value="MFS_trans_sf"/>
</dbReference>
<feature type="transmembrane region" description="Helical" evidence="4">
    <location>
        <begin position="94"/>
        <end position="114"/>
    </location>
</feature>
<dbReference type="OrthoDB" id="9772882at2"/>
<dbReference type="Pfam" id="PF07690">
    <property type="entry name" value="MFS_1"/>
    <property type="match status" value="1"/>
</dbReference>
<evidence type="ECO:0000256" key="4">
    <source>
        <dbReference type="SAM" id="Phobius"/>
    </source>
</evidence>
<dbReference type="SUPFAM" id="SSF103473">
    <property type="entry name" value="MFS general substrate transporter"/>
    <property type="match status" value="1"/>
</dbReference>
<dbReference type="InterPro" id="IPR020846">
    <property type="entry name" value="MFS_dom"/>
</dbReference>
<organism evidence="6 7">
    <name type="scientific">Lignipirellula cremea</name>
    <dbReference type="NCBI Taxonomy" id="2528010"/>
    <lineage>
        <taxon>Bacteria</taxon>
        <taxon>Pseudomonadati</taxon>
        <taxon>Planctomycetota</taxon>
        <taxon>Planctomycetia</taxon>
        <taxon>Pirellulales</taxon>
        <taxon>Pirellulaceae</taxon>
        <taxon>Lignipirellula</taxon>
    </lineage>
</organism>
<dbReference type="PANTHER" id="PTHR23526:SF2">
    <property type="entry name" value="MAJOR FACILITATOR SUPERFAMILY (MFS) PROFILE DOMAIN-CONTAINING PROTEIN"/>
    <property type="match status" value="1"/>
</dbReference>
<dbReference type="GO" id="GO:0022857">
    <property type="term" value="F:transmembrane transporter activity"/>
    <property type="evidence" value="ECO:0007669"/>
    <property type="project" value="InterPro"/>
</dbReference>
<feature type="transmembrane region" description="Helical" evidence="4">
    <location>
        <begin position="244"/>
        <end position="262"/>
    </location>
</feature>
<dbReference type="PANTHER" id="PTHR23526">
    <property type="entry name" value="INTEGRAL MEMBRANE TRANSPORT PROTEIN-RELATED"/>
    <property type="match status" value="1"/>
</dbReference>
<dbReference type="PROSITE" id="PS50850">
    <property type="entry name" value="MFS"/>
    <property type="match status" value="1"/>
</dbReference>
<keyword evidence="7" id="KW-1185">Reference proteome</keyword>
<feature type="transmembrane region" description="Helical" evidence="4">
    <location>
        <begin position="274"/>
        <end position="295"/>
    </location>
</feature>
<feature type="transmembrane region" description="Helical" evidence="4">
    <location>
        <begin position="120"/>
        <end position="144"/>
    </location>
</feature>
<evidence type="ECO:0000313" key="6">
    <source>
        <dbReference type="EMBL" id="QDU96013.1"/>
    </source>
</evidence>
<dbReference type="RefSeq" id="WP_145054690.1">
    <property type="nucleotide sequence ID" value="NZ_CP036433.1"/>
</dbReference>
<sequence length="456" mass="48384">MRLNDCLTPAATAIRRKAASSRELRSNLRASWGDGVAFGGMVGFGETYLAAFVLAAGLGELTAGLVGSVPLIAGGVMQMVSPLLIRRLHSHKRWVVLCALVQAAVFAPLGYAAWQGSISAPAVLILATLYWASGLATGPAWNTWIGTLVPPGVRPRFFALRTRASQAAVFLAFLAGGITLQLAGGGPHLMTAYAALFAIAGGCRLVSAWYLYRHTEPSPMPASMRNISWRELLGQLRSGNGGRLLLYLVAVQAAVQVSGPYFTPFMFRKLELNYGEYVALIGVAYLAKVIALPWWGSMAHKVGAQRLLWIGGAGIAPVAAAWMVSGNLAWLLTVQVLSGVAWAAYELAFFLLFFEAIAPEERTSMLTLYNLINTAAWVAGALGGGAILFLTDASHAGYLIVFAASSFFRALALLLLARLPAIEAEGEEIGLRTLSVRPNAASLDAPVLPSLPSQAE</sequence>
<dbReference type="Proteomes" id="UP000317648">
    <property type="component" value="Chromosome"/>
</dbReference>
<keyword evidence="1 4" id="KW-0812">Transmembrane</keyword>
<evidence type="ECO:0000256" key="2">
    <source>
        <dbReference type="ARBA" id="ARBA00022989"/>
    </source>
</evidence>
<keyword evidence="3 4" id="KW-0472">Membrane</keyword>
<reference evidence="6 7" key="1">
    <citation type="submission" date="2019-02" db="EMBL/GenBank/DDBJ databases">
        <title>Deep-cultivation of Planctomycetes and their phenomic and genomic characterization uncovers novel biology.</title>
        <authorList>
            <person name="Wiegand S."/>
            <person name="Jogler M."/>
            <person name="Boedeker C."/>
            <person name="Pinto D."/>
            <person name="Vollmers J."/>
            <person name="Rivas-Marin E."/>
            <person name="Kohn T."/>
            <person name="Peeters S.H."/>
            <person name="Heuer A."/>
            <person name="Rast P."/>
            <person name="Oberbeckmann S."/>
            <person name="Bunk B."/>
            <person name="Jeske O."/>
            <person name="Meyerdierks A."/>
            <person name="Storesund J.E."/>
            <person name="Kallscheuer N."/>
            <person name="Luecker S."/>
            <person name="Lage O.M."/>
            <person name="Pohl T."/>
            <person name="Merkel B.J."/>
            <person name="Hornburger P."/>
            <person name="Mueller R.-W."/>
            <person name="Bruemmer F."/>
            <person name="Labrenz M."/>
            <person name="Spormann A.M."/>
            <person name="Op den Camp H."/>
            <person name="Overmann J."/>
            <person name="Amann R."/>
            <person name="Jetten M.S.M."/>
            <person name="Mascher T."/>
            <person name="Medema M.H."/>
            <person name="Devos D.P."/>
            <person name="Kaster A.-K."/>
            <person name="Ovreas L."/>
            <person name="Rohde M."/>
            <person name="Galperin M.Y."/>
            <person name="Jogler C."/>
        </authorList>
    </citation>
    <scope>NUCLEOTIDE SEQUENCE [LARGE SCALE GENOMIC DNA]</scope>
    <source>
        <strain evidence="6 7">Pla85_3_4</strain>
    </source>
</reference>
<dbReference type="AlphaFoldDB" id="A0A518DW11"/>
<dbReference type="InterPro" id="IPR011701">
    <property type="entry name" value="MFS"/>
</dbReference>
<feature type="transmembrane region" description="Helical" evidence="4">
    <location>
        <begin position="330"/>
        <end position="354"/>
    </location>
</feature>
<feature type="transmembrane region" description="Helical" evidence="4">
    <location>
        <begin position="396"/>
        <end position="417"/>
    </location>
</feature>
<evidence type="ECO:0000256" key="1">
    <source>
        <dbReference type="ARBA" id="ARBA00022692"/>
    </source>
</evidence>
<feature type="transmembrane region" description="Helical" evidence="4">
    <location>
        <begin position="164"/>
        <end position="184"/>
    </location>
</feature>
<feature type="transmembrane region" description="Helical" evidence="4">
    <location>
        <begin position="190"/>
        <end position="212"/>
    </location>
</feature>
<feature type="transmembrane region" description="Helical" evidence="4">
    <location>
        <begin position="366"/>
        <end position="390"/>
    </location>
</feature>
<accession>A0A518DW11</accession>
<feature type="transmembrane region" description="Helical" evidence="4">
    <location>
        <begin position="307"/>
        <end position="324"/>
    </location>
</feature>
<dbReference type="EMBL" id="CP036433">
    <property type="protein sequence ID" value="QDU96013.1"/>
    <property type="molecule type" value="Genomic_DNA"/>
</dbReference>
<dbReference type="InterPro" id="IPR052528">
    <property type="entry name" value="Sugar_transport-like"/>
</dbReference>
<keyword evidence="2 4" id="KW-1133">Transmembrane helix</keyword>
<name>A0A518DW11_9BACT</name>
<dbReference type="KEGG" id="lcre:Pla8534_38320"/>
<evidence type="ECO:0000256" key="3">
    <source>
        <dbReference type="ARBA" id="ARBA00023136"/>
    </source>
</evidence>
<gene>
    <name evidence="6" type="ORF">Pla8534_38320</name>
</gene>
<protein>
    <submittedName>
        <fullName evidence="6">Major Facilitator Superfamily protein</fullName>
    </submittedName>
</protein>